<evidence type="ECO:0000256" key="10">
    <source>
        <dbReference type="ARBA" id="ARBA00023157"/>
    </source>
</evidence>
<keyword evidence="8 14" id="KW-0862">Zinc</keyword>
<dbReference type="SMART" id="SM00235">
    <property type="entry name" value="ZnMc"/>
    <property type="match status" value="1"/>
</dbReference>
<evidence type="ECO:0000313" key="18">
    <source>
        <dbReference type="EMBL" id="CAJ0601769.1"/>
    </source>
</evidence>
<evidence type="ECO:0000256" key="3">
    <source>
        <dbReference type="ARBA" id="ARBA00022536"/>
    </source>
</evidence>
<feature type="binding site" evidence="14">
    <location>
        <position position="235"/>
    </location>
    <ligand>
        <name>Zn(2+)</name>
        <dbReference type="ChEBI" id="CHEBI:29105"/>
        <note>catalytic</note>
    </ligand>
</feature>
<dbReference type="GO" id="GO:0004222">
    <property type="term" value="F:metalloendopeptidase activity"/>
    <property type="evidence" value="ECO:0007669"/>
    <property type="project" value="UniProtKB-UniRule"/>
</dbReference>
<evidence type="ECO:0000256" key="1">
    <source>
        <dbReference type="ARBA" id="ARBA00004613"/>
    </source>
</evidence>
<gene>
    <name evidence="18" type="ORF">CYNAS_LOCUS13752</name>
</gene>
<proteinExistence type="predicted"/>
<dbReference type="PROSITE" id="PS51864">
    <property type="entry name" value="ASTACIN"/>
    <property type="match status" value="1"/>
</dbReference>
<feature type="active site" evidence="14">
    <location>
        <position position="226"/>
    </location>
</feature>
<feature type="domain" description="CUB" evidence="16">
    <location>
        <begin position="357"/>
        <end position="458"/>
    </location>
</feature>
<evidence type="ECO:0000256" key="4">
    <source>
        <dbReference type="ARBA" id="ARBA00022670"/>
    </source>
</evidence>
<dbReference type="Gene3D" id="3.40.390.10">
    <property type="entry name" value="Collagenase (Catalytic Domain)"/>
    <property type="match status" value="1"/>
</dbReference>
<dbReference type="PROSITE" id="PS01180">
    <property type="entry name" value="CUB"/>
    <property type="match status" value="1"/>
</dbReference>
<dbReference type="GO" id="GO:0005576">
    <property type="term" value="C:extracellular region"/>
    <property type="evidence" value="ECO:0007669"/>
    <property type="project" value="UniProtKB-SubCell"/>
</dbReference>
<feature type="chain" id="PRO_5041488208" description="Zinc metalloproteinase" evidence="12 15">
    <location>
        <begin position="22"/>
        <end position="476"/>
    </location>
</feature>
<evidence type="ECO:0000256" key="11">
    <source>
        <dbReference type="ARBA" id="ARBA00023180"/>
    </source>
</evidence>
<dbReference type="InterPro" id="IPR000859">
    <property type="entry name" value="CUB_dom"/>
</dbReference>
<dbReference type="InterPro" id="IPR024079">
    <property type="entry name" value="MetalloPept_cat_dom_sf"/>
</dbReference>
<dbReference type="InterPro" id="IPR006026">
    <property type="entry name" value="Peptidase_Metallo"/>
</dbReference>
<accession>A0AA36H124</accession>
<evidence type="ECO:0000256" key="8">
    <source>
        <dbReference type="ARBA" id="ARBA00022833"/>
    </source>
</evidence>
<evidence type="ECO:0000256" key="14">
    <source>
        <dbReference type="PROSITE-ProRule" id="PRU01211"/>
    </source>
</evidence>
<dbReference type="PIRSF" id="PIRSF036365">
    <property type="entry name" value="Astacin_nematoda"/>
    <property type="match status" value="1"/>
</dbReference>
<evidence type="ECO:0000256" key="2">
    <source>
        <dbReference type="ARBA" id="ARBA00022525"/>
    </source>
</evidence>
<comment type="cofactor">
    <cofactor evidence="14 15">
        <name>Zn(2+)</name>
        <dbReference type="ChEBI" id="CHEBI:29105"/>
    </cofactor>
    <text evidence="14 15">Binds 1 zinc ion per subunit.</text>
</comment>
<evidence type="ECO:0000256" key="13">
    <source>
        <dbReference type="PROSITE-ProRule" id="PRU00059"/>
    </source>
</evidence>
<evidence type="ECO:0000256" key="5">
    <source>
        <dbReference type="ARBA" id="ARBA00022723"/>
    </source>
</evidence>
<dbReference type="PRINTS" id="PR00480">
    <property type="entry name" value="ASTACIN"/>
</dbReference>
<evidence type="ECO:0000256" key="9">
    <source>
        <dbReference type="ARBA" id="ARBA00023049"/>
    </source>
</evidence>
<dbReference type="PANTHER" id="PTHR10127:SF793">
    <property type="entry name" value="ZINC METALLOPROTEINASE NAS-31"/>
    <property type="match status" value="1"/>
</dbReference>
<dbReference type="PANTHER" id="PTHR10127">
    <property type="entry name" value="DISCOIDIN, CUB, EGF, LAMININ , AND ZINC METALLOPROTEASE DOMAIN CONTAINING"/>
    <property type="match status" value="1"/>
</dbReference>
<comment type="subcellular location">
    <subcellularLocation>
        <location evidence="1 12">Secreted</location>
    </subcellularLocation>
</comment>
<dbReference type="AlphaFoldDB" id="A0AA36H124"/>
<comment type="caution">
    <text evidence="18">The sequence shown here is derived from an EMBL/GenBank/DDBJ whole genome shotgun (WGS) entry which is preliminary data.</text>
</comment>
<evidence type="ECO:0000256" key="7">
    <source>
        <dbReference type="ARBA" id="ARBA00022801"/>
    </source>
</evidence>
<feature type="binding site" evidence="14">
    <location>
        <position position="229"/>
    </location>
    <ligand>
        <name>Zn(2+)</name>
        <dbReference type="ChEBI" id="CHEBI:29105"/>
        <note>catalytic</note>
    </ligand>
</feature>
<dbReference type="InterPro" id="IPR017050">
    <property type="entry name" value="Metallopeptidase_nem"/>
</dbReference>
<keyword evidence="5 14" id="KW-0479">Metal-binding</keyword>
<comment type="caution">
    <text evidence="13">Lacks conserved residue(s) required for the propagation of feature annotation.</text>
</comment>
<dbReference type="SUPFAM" id="SSF55486">
    <property type="entry name" value="Metalloproteases ('zincins'), catalytic domain"/>
    <property type="match status" value="1"/>
</dbReference>
<evidence type="ECO:0000256" key="15">
    <source>
        <dbReference type="RuleBase" id="RU361183"/>
    </source>
</evidence>
<evidence type="ECO:0000256" key="12">
    <source>
        <dbReference type="PIRNR" id="PIRNR036365"/>
    </source>
</evidence>
<feature type="binding site" evidence="14">
    <location>
        <position position="225"/>
    </location>
    <ligand>
        <name>Zn(2+)</name>
        <dbReference type="ChEBI" id="CHEBI:29105"/>
        <note>catalytic</note>
    </ligand>
</feature>
<keyword evidence="10" id="KW-1015">Disulfide bond</keyword>
<dbReference type="InterPro" id="IPR035914">
    <property type="entry name" value="Sperma_CUB_dom_sf"/>
</dbReference>
<dbReference type="EMBL" id="CATQJL010000305">
    <property type="protein sequence ID" value="CAJ0601769.1"/>
    <property type="molecule type" value="Genomic_DNA"/>
</dbReference>
<feature type="domain" description="Peptidase M12A" evidence="17">
    <location>
        <begin position="132"/>
        <end position="334"/>
    </location>
</feature>
<dbReference type="Proteomes" id="UP001176961">
    <property type="component" value="Unassembled WGS sequence"/>
</dbReference>
<dbReference type="CDD" id="cd04280">
    <property type="entry name" value="ZnMc_astacin_like"/>
    <property type="match status" value="1"/>
</dbReference>
<dbReference type="GO" id="GO:0008270">
    <property type="term" value="F:zinc ion binding"/>
    <property type="evidence" value="ECO:0007669"/>
    <property type="project" value="UniProtKB-UniRule"/>
</dbReference>
<keyword evidence="9 14" id="KW-0482">Metalloprotease</keyword>
<dbReference type="Gene3D" id="2.60.120.290">
    <property type="entry name" value="Spermadhesin, CUB domain"/>
    <property type="match status" value="1"/>
</dbReference>
<dbReference type="InterPro" id="IPR034035">
    <property type="entry name" value="Astacin-like_dom"/>
</dbReference>
<dbReference type="SUPFAM" id="SSF49854">
    <property type="entry name" value="Spermadhesin, CUB domain"/>
    <property type="match status" value="1"/>
</dbReference>
<dbReference type="InterPro" id="IPR001506">
    <property type="entry name" value="Peptidase_M12A"/>
</dbReference>
<dbReference type="GO" id="GO:0006508">
    <property type="term" value="P:proteolysis"/>
    <property type="evidence" value="ECO:0007669"/>
    <property type="project" value="UniProtKB-KW"/>
</dbReference>
<evidence type="ECO:0000313" key="19">
    <source>
        <dbReference type="Proteomes" id="UP001176961"/>
    </source>
</evidence>
<keyword evidence="6 12" id="KW-0732">Signal</keyword>
<keyword evidence="19" id="KW-1185">Reference proteome</keyword>
<feature type="signal peptide" evidence="12 15">
    <location>
        <begin position="1"/>
        <end position="21"/>
    </location>
</feature>
<dbReference type="GO" id="GO:0018996">
    <property type="term" value="P:molting cycle, collagen and cuticulin-based cuticle"/>
    <property type="evidence" value="ECO:0007669"/>
    <property type="project" value="InterPro"/>
</dbReference>
<keyword evidence="7 14" id="KW-0378">Hydrolase</keyword>
<keyword evidence="11" id="KW-0325">Glycoprotein</keyword>
<reference evidence="18" key="1">
    <citation type="submission" date="2023-07" db="EMBL/GenBank/DDBJ databases">
        <authorList>
            <consortium name="CYATHOMIX"/>
        </authorList>
    </citation>
    <scope>NUCLEOTIDE SEQUENCE</scope>
    <source>
        <strain evidence="18">N/A</strain>
    </source>
</reference>
<dbReference type="Pfam" id="PF01400">
    <property type="entry name" value="Astacin"/>
    <property type="match status" value="1"/>
</dbReference>
<evidence type="ECO:0000256" key="6">
    <source>
        <dbReference type="ARBA" id="ARBA00022729"/>
    </source>
</evidence>
<evidence type="ECO:0000259" key="17">
    <source>
        <dbReference type="PROSITE" id="PS51864"/>
    </source>
</evidence>
<organism evidence="18 19">
    <name type="scientific">Cylicocyclus nassatus</name>
    <name type="common">Nematode worm</name>
    <dbReference type="NCBI Taxonomy" id="53992"/>
    <lineage>
        <taxon>Eukaryota</taxon>
        <taxon>Metazoa</taxon>
        <taxon>Ecdysozoa</taxon>
        <taxon>Nematoda</taxon>
        <taxon>Chromadorea</taxon>
        <taxon>Rhabditida</taxon>
        <taxon>Rhabditina</taxon>
        <taxon>Rhabditomorpha</taxon>
        <taxon>Strongyloidea</taxon>
        <taxon>Strongylidae</taxon>
        <taxon>Cylicocyclus</taxon>
    </lineage>
</organism>
<keyword evidence="4 14" id="KW-0645">Protease</keyword>
<name>A0AA36H124_CYLNA</name>
<keyword evidence="3" id="KW-0245">EGF-like domain</keyword>
<protein>
    <recommendedName>
        <fullName evidence="12">Zinc metalloproteinase</fullName>
    </recommendedName>
</protein>
<sequence length="476" mass="55355">MKASSLLKLLLVFANYKASKADKFEEAIKHIDTQVLNRSELIYLHKRLLEHKQENVESLKLDPQRQAMLDSLEEELQRTEVEQVQFSSVGDDIETINKNKGIGDFLYQSDIVLTEWQVDEILRTKHDRRSRQAFRDEKYPETIWPNAIVHFSFSSNATNKFRDLFRHGALEWQRETCLNFYEYIHAPHRIELVSETGCWSHVGNMHRVQALSLGEGCDAIGIAAHEIAHALGMFHHHARHDRDEHIFIDESKIMDGMYDQFTKQTKDTNNNYGLPYEYGSVMHYGSRSFSADKTRWHTMIPNDKLYIDTLGSQFINVSRIPRLNAQWEDFQTPKDCLRCVCPGGYGGILCNERPSGCGEVLQATTDYKKFEDVVGHSWVKKSEENDFFAMCKYWIEAPLGRTVEVKFHNFTERVAVQGCYYAGVEIKTQRDQRSTGYRFCSPSYTGEVFKSASNVVPIITWSRIWPIKVELWYRMV</sequence>
<keyword evidence="2 12" id="KW-0964">Secreted</keyword>
<evidence type="ECO:0000259" key="16">
    <source>
        <dbReference type="PROSITE" id="PS01180"/>
    </source>
</evidence>